<protein>
    <recommendedName>
        <fullName evidence="1">mRNA interferase</fullName>
        <ecNumber evidence="1">3.1.-.-</ecNumber>
    </recommendedName>
</protein>
<dbReference type="PANTHER" id="PTHR33988">
    <property type="entry name" value="ENDORIBONUCLEASE MAZF-RELATED"/>
    <property type="match status" value="1"/>
</dbReference>
<dbReference type="PANTHER" id="PTHR33988:SF3">
    <property type="entry name" value="ENDORIBONUCLEASE TOXIN CHPB-RELATED"/>
    <property type="match status" value="1"/>
</dbReference>
<keyword evidence="1" id="KW-0378">Hydrolase</keyword>
<dbReference type="EMBL" id="MFVE01000002">
    <property type="protein sequence ID" value="OGI95770.1"/>
    <property type="molecule type" value="Genomic_DNA"/>
</dbReference>
<dbReference type="SUPFAM" id="SSF50118">
    <property type="entry name" value="Cell growth inhibitor/plasmid maintenance toxic component"/>
    <property type="match status" value="1"/>
</dbReference>
<dbReference type="GO" id="GO:0006402">
    <property type="term" value="P:mRNA catabolic process"/>
    <property type="evidence" value="ECO:0007669"/>
    <property type="project" value="TreeGrafter"/>
</dbReference>
<keyword evidence="1" id="KW-0255">Endonuclease</keyword>
<dbReference type="Gene3D" id="2.30.30.110">
    <property type="match status" value="1"/>
</dbReference>
<dbReference type="Pfam" id="PF02452">
    <property type="entry name" value="PemK_toxin"/>
    <property type="match status" value="1"/>
</dbReference>
<dbReference type="GO" id="GO:0004521">
    <property type="term" value="F:RNA endonuclease activity"/>
    <property type="evidence" value="ECO:0007669"/>
    <property type="project" value="TreeGrafter"/>
</dbReference>
<dbReference type="GO" id="GO:0016787">
    <property type="term" value="F:hydrolase activity"/>
    <property type="evidence" value="ECO:0007669"/>
    <property type="project" value="UniProtKB-KW"/>
</dbReference>
<proteinExistence type="inferred from homology"/>
<comment type="function">
    <text evidence="1">Toxic component of a type II toxin-antitoxin (TA) system.</text>
</comment>
<keyword evidence="1" id="KW-0540">Nuclease</keyword>
<evidence type="ECO:0000256" key="1">
    <source>
        <dbReference type="PIRNR" id="PIRNR033490"/>
    </source>
</evidence>
<accession>A0A1F6XNL5</accession>
<dbReference type="InterPro" id="IPR003477">
    <property type="entry name" value="PemK-like"/>
</dbReference>
<dbReference type="EC" id="3.1.-.-" evidence="1"/>
<organism evidence="2 3">
    <name type="scientific">Candidatus Nomurabacteria bacterium RIFCSPLOWO2_01_FULL_42_17</name>
    <dbReference type="NCBI Taxonomy" id="1801780"/>
    <lineage>
        <taxon>Bacteria</taxon>
        <taxon>Candidatus Nomuraibacteriota</taxon>
    </lineage>
</organism>
<reference evidence="2 3" key="1">
    <citation type="journal article" date="2016" name="Nat. Commun.">
        <title>Thousands of microbial genomes shed light on interconnected biogeochemical processes in an aquifer system.</title>
        <authorList>
            <person name="Anantharaman K."/>
            <person name="Brown C.T."/>
            <person name="Hug L.A."/>
            <person name="Sharon I."/>
            <person name="Castelle C.J."/>
            <person name="Probst A.J."/>
            <person name="Thomas B.C."/>
            <person name="Singh A."/>
            <person name="Wilkins M.J."/>
            <person name="Karaoz U."/>
            <person name="Brodie E.L."/>
            <person name="Williams K.H."/>
            <person name="Hubbard S.S."/>
            <person name="Banfield J.F."/>
        </authorList>
    </citation>
    <scope>NUCLEOTIDE SEQUENCE [LARGE SCALE GENOMIC DNA]</scope>
</reference>
<dbReference type="PIRSF" id="PIRSF033490">
    <property type="entry name" value="MazF"/>
    <property type="match status" value="1"/>
</dbReference>
<dbReference type="Proteomes" id="UP000178104">
    <property type="component" value="Unassembled WGS sequence"/>
</dbReference>
<dbReference type="STRING" id="1801780.A2917_00440"/>
<comment type="caution">
    <text evidence="2">The sequence shown here is derived from an EMBL/GenBank/DDBJ whole genome shotgun (WGS) entry which is preliminary data.</text>
</comment>
<name>A0A1F6XNL5_9BACT</name>
<sequence>MVKSRMILERGDIAWIDFSPTKGHEQSGLRPAVIISPLQYNSFSNIVLVCPMTTKSKNHPFEVPVDGPDGKSFVLCDHVRSFDTIERVKRLAGKVSELEVQEILAKISTLFR</sequence>
<dbReference type="GO" id="GO:0016075">
    <property type="term" value="P:rRNA catabolic process"/>
    <property type="evidence" value="ECO:0007669"/>
    <property type="project" value="TreeGrafter"/>
</dbReference>
<evidence type="ECO:0000313" key="2">
    <source>
        <dbReference type="EMBL" id="OGI95770.1"/>
    </source>
</evidence>
<dbReference type="InterPro" id="IPR011067">
    <property type="entry name" value="Plasmid_toxin/cell-grow_inhib"/>
</dbReference>
<comment type="similarity">
    <text evidence="1">Belongs to the PemK/MazF family.</text>
</comment>
<dbReference type="GO" id="GO:0003677">
    <property type="term" value="F:DNA binding"/>
    <property type="evidence" value="ECO:0007669"/>
    <property type="project" value="InterPro"/>
</dbReference>
<gene>
    <name evidence="2" type="ORF">A2917_00440</name>
</gene>
<dbReference type="AlphaFoldDB" id="A0A1F6XNL5"/>
<evidence type="ECO:0000313" key="3">
    <source>
        <dbReference type="Proteomes" id="UP000178104"/>
    </source>
</evidence>